<keyword evidence="6" id="KW-1185">Reference proteome</keyword>
<feature type="chain" id="PRO_5016817300" evidence="3">
    <location>
        <begin position="25"/>
        <end position="275"/>
    </location>
</feature>
<dbReference type="Pfam" id="PF00497">
    <property type="entry name" value="SBP_bac_3"/>
    <property type="match status" value="1"/>
</dbReference>
<reference evidence="5 6" key="1">
    <citation type="submission" date="2018-06" db="EMBL/GenBank/DDBJ databases">
        <title>Genomic Encyclopedia of Type Strains, Phase III (KMG-III): the genomes of soil and plant-associated and newly described type strains.</title>
        <authorList>
            <person name="Whitman W."/>
        </authorList>
    </citation>
    <scope>NUCLEOTIDE SEQUENCE [LARGE SCALE GENOMIC DNA]</scope>
    <source>
        <strain evidence="5 6">CECT 7732</strain>
    </source>
</reference>
<dbReference type="InterPro" id="IPR001638">
    <property type="entry name" value="Solute-binding_3/MltF_N"/>
</dbReference>
<comment type="similarity">
    <text evidence="1">Belongs to the bacterial solute-binding protein 3 family.</text>
</comment>
<dbReference type="EMBL" id="QNRF01000002">
    <property type="protein sequence ID" value="RBO85010.1"/>
    <property type="molecule type" value="Genomic_DNA"/>
</dbReference>
<keyword evidence="2 3" id="KW-0732">Signal</keyword>
<dbReference type="PROSITE" id="PS51257">
    <property type="entry name" value="PROKAR_LIPOPROTEIN"/>
    <property type="match status" value="1"/>
</dbReference>
<dbReference type="SUPFAM" id="SSF53850">
    <property type="entry name" value="Periplasmic binding protein-like II"/>
    <property type="match status" value="1"/>
</dbReference>
<gene>
    <name evidence="5" type="ORF">DFP76_102412</name>
</gene>
<evidence type="ECO:0000256" key="1">
    <source>
        <dbReference type="ARBA" id="ARBA00010333"/>
    </source>
</evidence>
<protein>
    <submittedName>
        <fullName evidence="5">Amino acid ABC transporter substrate-binding protein (PAAT family)</fullName>
    </submittedName>
</protein>
<evidence type="ECO:0000256" key="3">
    <source>
        <dbReference type="SAM" id="SignalP"/>
    </source>
</evidence>
<dbReference type="RefSeq" id="WP_113873625.1">
    <property type="nucleotide sequence ID" value="NZ_QNRF01000002.1"/>
</dbReference>
<evidence type="ECO:0000313" key="5">
    <source>
        <dbReference type="EMBL" id="RBO85010.1"/>
    </source>
</evidence>
<dbReference type="AlphaFoldDB" id="A0A366D4P9"/>
<organism evidence="5 6">
    <name type="scientific">Marinomonas aquiplantarum</name>
    <dbReference type="NCBI Taxonomy" id="491951"/>
    <lineage>
        <taxon>Bacteria</taxon>
        <taxon>Pseudomonadati</taxon>
        <taxon>Pseudomonadota</taxon>
        <taxon>Gammaproteobacteria</taxon>
        <taxon>Oceanospirillales</taxon>
        <taxon>Oceanospirillaceae</taxon>
        <taxon>Marinomonas</taxon>
    </lineage>
</organism>
<accession>A0A366D4P9</accession>
<evidence type="ECO:0000259" key="4">
    <source>
        <dbReference type="SMART" id="SM00062"/>
    </source>
</evidence>
<dbReference type="SMART" id="SM00062">
    <property type="entry name" value="PBPb"/>
    <property type="match status" value="1"/>
</dbReference>
<dbReference type="PANTHER" id="PTHR35936:SF6">
    <property type="entry name" value="AMINO ACID ABC TRANSPORTER SUBSTRATE-BINDING PAAT FAMILY PROTEIN"/>
    <property type="match status" value="1"/>
</dbReference>
<feature type="domain" description="Solute-binding protein family 3/N-terminal" evidence="4">
    <location>
        <begin position="34"/>
        <end position="273"/>
    </location>
</feature>
<evidence type="ECO:0000256" key="2">
    <source>
        <dbReference type="ARBA" id="ARBA00022729"/>
    </source>
</evidence>
<proteinExistence type="inferred from homology"/>
<feature type="signal peptide" evidence="3">
    <location>
        <begin position="1"/>
        <end position="24"/>
    </location>
</feature>
<dbReference type="PANTHER" id="PTHR35936">
    <property type="entry name" value="MEMBRANE-BOUND LYTIC MUREIN TRANSGLYCOSYLASE F"/>
    <property type="match status" value="1"/>
</dbReference>
<evidence type="ECO:0000313" key="6">
    <source>
        <dbReference type="Proteomes" id="UP000252086"/>
    </source>
</evidence>
<dbReference type="Gene3D" id="3.40.190.10">
    <property type="entry name" value="Periplasmic binding protein-like II"/>
    <property type="match status" value="2"/>
</dbReference>
<name>A0A366D4P9_9GAMM</name>
<sequence>MTPRVVSSYLFSLVLMLLSQSSLAAGSSFAACDELTATGNSEYPPFLWRDKQNAMQLQGVNRIIMDELSRRIQVPIRLQHVGPWSRAQSEVKAGRVDLMAGAFYTSNRADYMDYFTPVLLYTQSVVWQRKATPFPFQRKEDLQGRWGVTVINNSFGEQFDRYAKDNLNILTVASLAQALKMLAANRVDYVLYEKSPAQAYAGLLGLSQELEAVSPQISSEGLYLTLSKASACNTPGLRHRIAVALRDMSQEGFMEQALLDGAALWSLKNRQALLN</sequence>
<comment type="caution">
    <text evidence="5">The sequence shown here is derived from an EMBL/GenBank/DDBJ whole genome shotgun (WGS) entry which is preliminary data.</text>
</comment>
<dbReference type="Proteomes" id="UP000252086">
    <property type="component" value="Unassembled WGS sequence"/>
</dbReference>
<dbReference type="OrthoDB" id="7677520at2"/>